<dbReference type="GO" id="GO:0008081">
    <property type="term" value="F:phosphoric diester hydrolase activity"/>
    <property type="evidence" value="ECO:0007669"/>
    <property type="project" value="InterPro"/>
</dbReference>
<feature type="domain" description="SPX" evidence="4">
    <location>
        <begin position="1"/>
        <end position="146"/>
    </location>
</feature>
<dbReference type="PANTHER" id="PTHR24198">
    <property type="entry name" value="ANKYRIN REPEAT AND PROTEIN KINASE DOMAIN-CONTAINING PROTEIN"/>
    <property type="match status" value="1"/>
</dbReference>
<dbReference type="InterPro" id="IPR004331">
    <property type="entry name" value="SPX_dom"/>
</dbReference>
<evidence type="ECO:0000256" key="3">
    <source>
        <dbReference type="PROSITE-ProRule" id="PRU00023"/>
    </source>
</evidence>
<dbReference type="PROSITE" id="PS50088">
    <property type="entry name" value="ANK_REPEAT"/>
    <property type="match status" value="4"/>
</dbReference>
<feature type="repeat" description="ANK" evidence="3">
    <location>
        <begin position="471"/>
        <end position="503"/>
    </location>
</feature>
<dbReference type="PANTHER" id="PTHR24198:SF165">
    <property type="entry name" value="ANKYRIN REPEAT-CONTAINING PROTEIN-RELATED"/>
    <property type="match status" value="1"/>
</dbReference>
<dbReference type="Proteomes" id="UP000478008">
    <property type="component" value="Unassembled WGS sequence"/>
</dbReference>
<evidence type="ECO:0000313" key="6">
    <source>
        <dbReference type="EMBL" id="VUG19494.1"/>
    </source>
</evidence>
<evidence type="ECO:0000313" key="7">
    <source>
        <dbReference type="Proteomes" id="UP000478008"/>
    </source>
</evidence>
<dbReference type="PROSITE" id="PS51704">
    <property type="entry name" value="GP_PDE"/>
    <property type="match status" value="1"/>
</dbReference>
<dbReference type="Pfam" id="PF03105">
    <property type="entry name" value="SPX"/>
    <property type="match status" value="2"/>
</dbReference>
<dbReference type="InterPro" id="IPR036770">
    <property type="entry name" value="Ankyrin_rpt-contain_sf"/>
</dbReference>
<feature type="repeat" description="ANK" evidence="3">
    <location>
        <begin position="390"/>
        <end position="416"/>
    </location>
</feature>
<keyword evidence="7" id="KW-1185">Reference proteome</keyword>
<dbReference type="EMBL" id="CABFWN010000005">
    <property type="protein sequence ID" value="VUG19494.1"/>
    <property type="molecule type" value="Genomic_DNA"/>
</dbReference>
<sequence length="1186" mass="134179">MKFGKYLAARQLEFPEYSGNFINYKALKKLIKALTKDASTPLQDRKGSFFFRLERELEKVNDFYLKKEAELKFRLDILIQKKEQYRHGNINKNSVNFVSLYDGFKKFTKDLDRLEQFVELNETGFTKVLKKWDKRSKSTTKELYLTTAVNVQPVFHRSEIIELSDLAANNLMELENFVDGGTSFSYSESQIKKQIPTESINRRKRDLASSTSLLTDNLKAQEYSELEAFSASGACDELYRDFYEITLQNANLSQDDQIAKLKDWSNQIITKLPDATKKYTLSKVFLLLIPNIHISDESLMRFYQFFKEFIDLKFTDDLNGRTCLIEASTCKRGRNDIVKLMLTPDLDPTAKDVSGRTCLHYVTENGRDDLLHLLLSFSATHSIIDAMDNDSISPLLLAILNDHVECVQTLLEFGANGFPPQNELKPKYLPLNVACKIGNHEVVKMILERFGSPELAIGKHLLTSSSQCNAEGLLPFHIVASCGHTSLLPLLIEYGADINQLDKLNKWSPLFYAVMEGHVSMTRELISNGADFNVEDDEGCDPLYYAIWDGNISVLNVLLEDNNDNAGCATSKFILSNTQLEKKTKSVEQVSQHEIHAAPSAALKPSLQPNMLPQLGMSIDAIPDLSLPPPIIPLRKYGHNFLEKKIFLKISFYTSRNSIELNSDSFLTSVPGRITISCDKNDLIPRNLLLPVLSSEKTIAFQTDALDDSFNIDFELFPTFGTRLLAKATLPSSLLVASHPGSGSKLGGDLQIPLLDVKLRNTGFLRFNYEIVYPYSGTPLEISLYDTYWKSSSVAEKKTLKNDIQDNTSQLKKSKHQNTNVSFVTASSLTGIYHTVHVYVLNDGTPIVCPDYLVKISDNVSLPVCCFNFGQLSDLLYKDTGGYESICDRLKHMNSHNGAELHQVLKKLYMPLSMFLDAIDPEFALNLEIFYPSVYEMEFYDIKLFTSVSSKELIHKCNIEEHLNTSTDNCLNNFIDLILTDIFNHVRTLRHNGNTSRSRSLILSSDNSTVCTILNWKQPNYPVFYNLSGIKLNKKDGRFYECTANGFSKKDRIVVTSSKKIEEEVRTRKINERSNLLIDNIDSINKDSSEYVSSLQYQDKLSRSTKLATDFACTNNLLGVTVPRELLQICPKVAQSIRSKGLILVASRDQYDIGETLESSDLLNDDSVVNGVRYNNIISFKDTIDM</sequence>
<evidence type="ECO:0000256" key="1">
    <source>
        <dbReference type="ARBA" id="ARBA00022737"/>
    </source>
</evidence>
<dbReference type="CDD" id="cd14483">
    <property type="entry name" value="SPX_PHO81_NUC-2_like"/>
    <property type="match status" value="1"/>
</dbReference>
<dbReference type="Gene3D" id="1.25.40.20">
    <property type="entry name" value="Ankyrin repeat-containing domain"/>
    <property type="match status" value="2"/>
</dbReference>
<dbReference type="InterPro" id="IPR030395">
    <property type="entry name" value="GP_PDE_dom"/>
</dbReference>
<dbReference type="InterPro" id="IPR002110">
    <property type="entry name" value="Ankyrin_rpt"/>
</dbReference>
<feature type="domain" description="GP-PDE" evidence="5">
    <location>
        <begin position="782"/>
        <end position="1184"/>
    </location>
</feature>
<feature type="repeat" description="ANK" evidence="3">
    <location>
        <begin position="354"/>
        <end position="386"/>
    </location>
</feature>
<evidence type="ECO:0000259" key="5">
    <source>
        <dbReference type="PROSITE" id="PS51704"/>
    </source>
</evidence>
<evidence type="ECO:0000259" key="4">
    <source>
        <dbReference type="PROSITE" id="PS51382"/>
    </source>
</evidence>
<name>A0A7D9CZD5_DEKBR</name>
<dbReference type="InterPro" id="IPR057506">
    <property type="entry name" value="C2_GPCPD1"/>
</dbReference>
<dbReference type="Pfam" id="PF12796">
    <property type="entry name" value="Ank_2"/>
    <property type="match status" value="3"/>
</dbReference>
<dbReference type="SUPFAM" id="SSF51695">
    <property type="entry name" value="PLC-like phosphodiesterases"/>
    <property type="match status" value="1"/>
</dbReference>
<evidence type="ECO:0000256" key="2">
    <source>
        <dbReference type="ARBA" id="ARBA00023043"/>
    </source>
</evidence>
<dbReference type="PROSITE" id="PS50297">
    <property type="entry name" value="ANK_REP_REGION"/>
    <property type="match status" value="3"/>
</dbReference>
<dbReference type="AlphaFoldDB" id="A0A7D9CZD5"/>
<dbReference type="PROSITE" id="PS51382">
    <property type="entry name" value="SPX"/>
    <property type="match status" value="1"/>
</dbReference>
<keyword evidence="2 3" id="KW-0040">ANK repeat</keyword>
<keyword evidence="1" id="KW-0677">Repeat</keyword>
<dbReference type="InterPro" id="IPR017946">
    <property type="entry name" value="PLC-like_Pdiesterase_TIM-brl"/>
</dbReference>
<feature type="repeat" description="ANK" evidence="3">
    <location>
        <begin position="505"/>
        <end position="537"/>
    </location>
</feature>
<reference evidence="6 7" key="1">
    <citation type="submission" date="2019-07" db="EMBL/GenBank/DDBJ databases">
        <authorList>
            <person name="Friedrich A."/>
            <person name="Schacherer J."/>
        </authorList>
    </citation>
    <scope>NUCLEOTIDE SEQUENCE [LARGE SCALE GENOMIC DNA]</scope>
</reference>
<dbReference type="SMART" id="SM00248">
    <property type="entry name" value="ANK"/>
    <property type="match status" value="7"/>
</dbReference>
<organism evidence="6 7">
    <name type="scientific">Dekkera bruxellensis</name>
    <name type="common">Brettanomyces custersii</name>
    <dbReference type="NCBI Taxonomy" id="5007"/>
    <lineage>
        <taxon>Eukaryota</taxon>
        <taxon>Fungi</taxon>
        <taxon>Dikarya</taxon>
        <taxon>Ascomycota</taxon>
        <taxon>Saccharomycotina</taxon>
        <taxon>Pichiomycetes</taxon>
        <taxon>Pichiales</taxon>
        <taxon>Pichiaceae</taxon>
        <taxon>Brettanomyces</taxon>
    </lineage>
</organism>
<proteinExistence type="predicted"/>
<dbReference type="Pfam" id="PF25329">
    <property type="entry name" value="C2_GDE1"/>
    <property type="match status" value="1"/>
</dbReference>
<gene>
    <name evidence="6" type="ORF">DEBR0S5_04214G</name>
</gene>
<protein>
    <submittedName>
        <fullName evidence="6">DEBR0S5_04214g1_1</fullName>
    </submittedName>
</protein>
<dbReference type="SUPFAM" id="SSF48403">
    <property type="entry name" value="Ankyrin repeat"/>
    <property type="match status" value="1"/>
</dbReference>
<dbReference type="GO" id="GO:0006629">
    <property type="term" value="P:lipid metabolic process"/>
    <property type="evidence" value="ECO:0007669"/>
    <property type="project" value="InterPro"/>
</dbReference>
<accession>A0A7D9CZD5</accession>